<evidence type="ECO:0000313" key="2">
    <source>
        <dbReference type="Proteomes" id="UP000623129"/>
    </source>
</evidence>
<accession>A0A833VXH4</accession>
<name>A0A833VXH4_9POAL</name>
<dbReference type="OrthoDB" id="1934998at2759"/>
<comment type="caution">
    <text evidence="1">The sequence shown here is derived from an EMBL/GenBank/DDBJ whole genome shotgun (WGS) entry which is preliminary data.</text>
</comment>
<dbReference type="Proteomes" id="UP000623129">
    <property type="component" value="Unassembled WGS sequence"/>
</dbReference>
<evidence type="ECO:0000313" key="1">
    <source>
        <dbReference type="EMBL" id="KAF3339718.1"/>
    </source>
</evidence>
<dbReference type="AlphaFoldDB" id="A0A833VXH4"/>
<sequence length="603" mass="69872">MGNNKNEAKLKASIAEFVGPLLKRLKLAEDVYENLEMATIIDQIRTEVIKRKYSIDNIQNRDWELTGLFGKIERQIDSWIDHNEKRDEMNESTLTTKLNDILRKLSQIPTEKAPDLLQKGKTTEVTESSNRSYQENELSMDLKDLEELDVHSVVCLYSLGIFPESTELEKRFVIYWWIGLGLLPWTSWKEAKKRGNEIYSDLKKKGFLKSVHIEKHDEVINRCTINPTVHKWLFSPNEKNNFIFKSDKTSLPFFGDRFKEMVLINLGQNYLKSDDIKINNNVQVVLLGSWCYTETEVHNEVKETGSKNTIDHIEIDKTDFLNGLGEKTTYISMRGISGIEEIHGSVGKLENLLILDLRSCHNLIKLPEKPRSRQKLRSTLKEKLLGLKLPEESWFNKLMVLDISGCYLLDHMPKWICELSNLEVLKGFVVGNVGKKNQPCRLGDLLKLNKLRKLTIRIVRDHLVTEEFSGLKHLHTLLVLTIMWGDNKSNSVIPASSFPENLEKLDIRCYPKDEASEMLNPAELKNLKRLYIRGGKLTKLPCEENWGVEKLRLRFLKYLNDPTDLEKIRCGFQNLKYVEYVECPKLENFPKGGCSWSKEKDEP</sequence>
<reference evidence="1" key="1">
    <citation type="submission" date="2020-01" db="EMBL/GenBank/DDBJ databases">
        <title>Genome sequence of Kobresia littledalei, the first chromosome-level genome in the family Cyperaceae.</title>
        <authorList>
            <person name="Qu G."/>
        </authorList>
    </citation>
    <scope>NUCLEOTIDE SEQUENCE</scope>
    <source>
        <strain evidence="1">C.B.Clarke</strain>
        <tissue evidence="1">Leaf</tissue>
    </source>
</reference>
<dbReference type="Gene3D" id="3.80.10.10">
    <property type="entry name" value="Ribonuclease Inhibitor"/>
    <property type="match status" value="2"/>
</dbReference>
<gene>
    <name evidence="1" type="ORF">FCM35_KLT15489</name>
</gene>
<dbReference type="PANTHER" id="PTHR47186">
    <property type="entry name" value="LEUCINE-RICH REPEAT-CONTAINING PROTEIN 57"/>
    <property type="match status" value="1"/>
</dbReference>
<keyword evidence="2" id="KW-1185">Reference proteome</keyword>
<organism evidence="1 2">
    <name type="scientific">Carex littledalei</name>
    <dbReference type="NCBI Taxonomy" id="544730"/>
    <lineage>
        <taxon>Eukaryota</taxon>
        <taxon>Viridiplantae</taxon>
        <taxon>Streptophyta</taxon>
        <taxon>Embryophyta</taxon>
        <taxon>Tracheophyta</taxon>
        <taxon>Spermatophyta</taxon>
        <taxon>Magnoliopsida</taxon>
        <taxon>Liliopsida</taxon>
        <taxon>Poales</taxon>
        <taxon>Cyperaceae</taxon>
        <taxon>Cyperoideae</taxon>
        <taxon>Cariceae</taxon>
        <taxon>Carex</taxon>
        <taxon>Carex subgen. Euthyceras</taxon>
    </lineage>
</organism>
<dbReference type="SUPFAM" id="SSF52058">
    <property type="entry name" value="L domain-like"/>
    <property type="match status" value="1"/>
</dbReference>
<proteinExistence type="predicted"/>
<dbReference type="PANTHER" id="PTHR47186:SF54">
    <property type="entry name" value="DISEASE RESISTANCE RPP13-LIKE PROTEIN 4"/>
    <property type="match status" value="1"/>
</dbReference>
<dbReference type="EMBL" id="SWLB01000003">
    <property type="protein sequence ID" value="KAF3339718.1"/>
    <property type="molecule type" value="Genomic_DNA"/>
</dbReference>
<protein>
    <submittedName>
        <fullName evidence="1">Disease resistance RPP13-like protein 4</fullName>
    </submittedName>
</protein>
<dbReference type="InterPro" id="IPR032675">
    <property type="entry name" value="LRR_dom_sf"/>
</dbReference>